<dbReference type="OrthoDB" id="25029at2759"/>
<feature type="transmembrane region" description="Helical" evidence="2">
    <location>
        <begin position="94"/>
        <end position="116"/>
    </location>
</feature>
<sequence length="452" mass="48649">MACIDGTTLEGGGQLLRISVGLAALTAEPIRITRIRANRRGKTGLKAQHLSAVQWLALASRAISIGAEQQSQTLDFFPRADVLGQIKSSQKANIINIGSAGSIGLVFQAILPFILFSGRSSSKPFAITIHGGTNVSFSPSYDYISQVLLPTLSLIGLPPITADLHRRGWQRGGKGSITFHVTSLPRSQKLPAFRLESRGAITTVTATILAPSYCQDQAERTLHRVLGASFPHLDESAFAVHFEPSPHTKDLYLLLVATSATGHKLGRDWLFDEKITAVPAAVDRLIQRVAAELVEEVRRGGAVDEHLRDQLVVFQALADGPSFVDGGREDDGRGGGNIVKPSLHARTAEWVVERVLGARFDGVGGCEGVGFRAGERYAERARVGGGNRRVRRAASLASLKDWRPGNGDVSGSARRRSMSFGGGESNESRGSRLDAVEPPSFTLPLRSRRLRS</sequence>
<dbReference type="GO" id="GO:0005634">
    <property type="term" value="C:nucleus"/>
    <property type="evidence" value="ECO:0007669"/>
    <property type="project" value="TreeGrafter"/>
</dbReference>
<evidence type="ECO:0000259" key="3">
    <source>
        <dbReference type="Pfam" id="PF01137"/>
    </source>
</evidence>
<dbReference type="AlphaFoldDB" id="A0A1S8B8Z1"/>
<name>A0A1S8B8Z1_9PEZI</name>
<comment type="caution">
    <text evidence="4">The sequence shown here is derived from an EMBL/GenBank/DDBJ whole genome shotgun (WGS) entry which is preliminary data.</text>
</comment>
<keyword evidence="2" id="KW-0472">Membrane</keyword>
<dbReference type="PANTHER" id="PTHR11096">
    <property type="entry name" value="RNA 3' TERMINAL PHOSPHATE CYCLASE"/>
    <property type="match status" value="1"/>
</dbReference>
<accession>A0A1S8B8Z1</accession>
<evidence type="ECO:0000256" key="2">
    <source>
        <dbReference type="SAM" id="Phobius"/>
    </source>
</evidence>
<dbReference type="EMBL" id="MSZU01000106">
    <property type="protein sequence ID" value="OMP83999.1"/>
    <property type="molecule type" value="Genomic_DNA"/>
</dbReference>
<dbReference type="InterPro" id="IPR036553">
    <property type="entry name" value="RPTC_insert"/>
</dbReference>
<dbReference type="InterPro" id="IPR013792">
    <property type="entry name" value="RNA3'P_cycl/enolpyr_Trfase_a/b"/>
</dbReference>
<dbReference type="Pfam" id="PF01137">
    <property type="entry name" value="RTC"/>
    <property type="match status" value="1"/>
</dbReference>
<dbReference type="SUPFAM" id="SSF55205">
    <property type="entry name" value="EPT/RTPC-like"/>
    <property type="match status" value="1"/>
</dbReference>
<evidence type="ECO:0000313" key="5">
    <source>
        <dbReference type="Proteomes" id="UP000190776"/>
    </source>
</evidence>
<dbReference type="STRING" id="420778.A0A1S8B8Z1"/>
<feature type="region of interest" description="Disordered" evidence="1">
    <location>
        <begin position="401"/>
        <end position="452"/>
    </location>
</feature>
<keyword evidence="2" id="KW-0812">Transmembrane</keyword>
<dbReference type="GO" id="GO:0006396">
    <property type="term" value="P:RNA processing"/>
    <property type="evidence" value="ECO:0007669"/>
    <property type="project" value="InterPro"/>
</dbReference>
<keyword evidence="2" id="KW-1133">Transmembrane helix</keyword>
<dbReference type="InterPro" id="IPR023797">
    <property type="entry name" value="RNA3'_phos_cyclase_dom"/>
</dbReference>
<dbReference type="InterPro" id="IPR000228">
    <property type="entry name" value="RNA3'_term_phos_cyc"/>
</dbReference>
<dbReference type="Proteomes" id="UP000190776">
    <property type="component" value="Unassembled WGS sequence"/>
</dbReference>
<dbReference type="PANTHER" id="PTHR11096:SF0">
    <property type="entry name" value="RNA 3'-TERMINAL PHOSPHATE CYCLASE"/>
    <property type="match status" value="1"/>
</dbReference>
<reference evidence="4 5" key="1">
    <citation type="submission" date="2017-01" db="EMBL/GenBank/DDBJ databases">
        <title>Draft genome sequence of Diplodia seriata F98.1, a fungal species involved in grapevine trunk diseases.</title>
        <authorList>
            <person name="Robert-Siegwald G."/>
            <person name="Vallet J."/>
            <person name="Abou-Mansour E."/>
            <person name="Xu J."/>
            <person name="Rey P."/>
            <person name="Bertsch C."/>
            <person name="Rego C."/>
            <person name="Larignon P."/>
            <person name="Fontaine F."/>
            <person name="Lebrun M.-H."/>
        </authorList>
    </citation>
    <scope>NUCLEOTIDE SEQUENCE [LARGE SCALE GENOMIC DNA]</scope>
    <source>
        <strain evidence="4 5">F98.1</strain>
    </source>
</reference>
<evidence type="ECO:0000313" key="4">
    <source>
        <dbReference type="EMBL" id="OMP83999.1"/>
    </source>
</evidence>
<dbReference type="GO" id="GO:0003963">
    <property type="term" value="F:RNA-3'-phosphate cyclase activity"/>
    <property type="evidence" value="ECO:0007669"/>
    <property type="project" value="TreeGrafter"/>
</dbReference>
<dbReference type="Gene3D" id="3.65.10.20">
    <property type="entry name" value="RNA 3'-terminal phosphate cyclase domain"/>
    <property type="match status" value="1"/>
</dbReference>
<protein>
    <submittedName>
        <fullName evidence="4">RNA 3'-terminal phosphate cyclase</fullName>
    </submittedName>
</protein>
<organism evidence="4 5">
    <name type="scientific">Diplodia seriata</name>
    <dbReference type="NCBI Taxonomy" id="420778"/>
    <lineage>
        <taxon>Eukaryota</taxon>
        <taxon>Fungi</taxon>
        <taxon>Dikarya</taxon>
        <taxon>Ascomycota</taxon>
        <taxon>Pezizomycotina</taxon>
        <taxon>Dothideomycetes</taxon>
        <taxon>Dothideomycetes incertae sedis</taxon>
        <taxon>Botryosphaeriales</taxon>
        <taxon>Botryosphaeriaceae</taxon>
        <taxon>Diplodia</taxon>
    </lineage>
</organism>
<feature type="domain" description="RNA 3'-terminal phosphate cyclase" evidence="3">
    <location>
        <begin position="9"/>
        <end position="360"/>
    </location>
</feature>
<dbReference type="InterPro" id="IPR037136">
    <property type="entry name" value="RNA3'_phos_cyclase_dom_sf"/>
</dbReference>
<evidence type="ECO:0000256" key="1">
    <source>
        <dbReference type="SAM" id="MobiDB-lite"/>
    </source>
</evidence>
<gene>
    <name evidence="4" type="ORF">BK809_0001383</name>
</gene>
<feature type="compositionally biased region" description="Basic and acidic residues" evidence="1">
    <location>
        <begin position="426"/>
        <end position="435"/>
    </location>
</feature>
<proteinExistence type="predicted"/>
<dbReference type="Gene3D" id="3.30.360.20">
    <property type="entry name" value="RNA 3'-terminal phosphate cyclase, insert domain"/>
    <property type="match status" value="1"/>
</dbReference>